<dbReference type="InterPro" id="IPR055361">
    <property type="entry name" value="tRNA_methyltr_TrmB_bact"/>
</dbReference>
<dbReference type="PANTHER" id="PTHR23417:SF14">
    <property type="entry name" value="PENTACOTRIPEPTIDE-REPEAT REGION OF PRORP DOMAIN-CONTAINING PROTEIN"/>
    <property type="match status" value="1"/>
</dbReference>
<evidence type="ECO:0000256" key="8">
    <source>
        <dbReference type="ARBA" id="ARBA00060767"/>
    </source>
</evidence>
<dbReference type="NCBIfam" id="NF001080">
    <property type="entry name" value="PRK00121.2-2"/>
    <property type="match status" value="1"/>
</dbReference>
<evidence type="ECO:0000313" key="11">
    <source>
        <dbReference type="Proteomes" id="UP000076519"/>
    </source>
</evidence>
<evidence type="ECO:0000256" key="7">
    <source>
        <dbReference type="ARBA" id="ARBA00060552"/>
    </source>
</evidence>
<dbReference type="GO" id="GO:0008176">
    <property type="term" value="F:tRNA (guanine(46)-N7)-methyltransferase activity"/>
    <property type="evidence" value="ECO:0007669"/>
    <property type="project" value="UniProtKB-UniRule"/>
</dbReference>
<feature type="region of interest" description="Interaction with RNA" evidence="9">
    <location>
        <begin position="124"/>
        <end position="129"/>
    </location>
</feature>
<feature type="binding site" evidence="9">
    <location>
        <position position="154"/>
    </location>
    <ligand>
        <name>substrate</name>
    </ligand>
</feature>
<dbReference type="AlphaFoldDB" id="A0A166JU73"/>
<keyword evidence="4 9" id="KW-0808">Transferase</keyword>
<feature type="binding site" evidence="9">
    <location>
        <position position="44"/>
    </location>
    <ligand>
        <name>S-adenosyl-L-methionine</name>
        <dbReference type="ChEBI" id="CHEBI:59789"/>
    </ligand>
</feature>
<dbReference type="SUPFAM" id="SSF53335">
    <property type="entry name" value="S-adenosyl-L-methionine-dependent methyltransferases"/>
    <property type="match status" value="1"/>
</dbReference>
<comment type="pathway">
    <text evidence="7 9">tRNA modification; N(7)-methylguanine-tRNA biosynthesis.</text>
</comment>
<dbReference type="EMBL" id="LIYF01000018">
    <property type="protein sequence ID" value="KZK06652.1"/>
    <property type="molecule type" value="Genomic_DNA"/>
</dbReference>
<dbReference type="UniPathway" id="UPA00989"/>
<keyword evidence="5 9" id="KW-0949">S-adenosyl-L-methionine</keyword>
<evidence type="ECO:0000256" key="2">
    <source>
        <dbReference type="ARBA" id="ARBA00003015"/>
    </source>
</evidence>
<dbReference type="NCBIfam" id="TIGR00091">
    <property type="entry name" value="tRNA (guanosine(46)-N7)-methyltransferase TrmB"/>
    <property type="match status" value="1"/>
</dbReference>
<dbReference type="Gene3D" id="3.40.50.150">
    <property type="entry name" value="Vaccinia Virus protein VP39"/>
    <property type="match status" value="1"/>
</dbReference>
<name>A0A166JU73_LACLC</name>
<dbReference type="GO" id="GO:0043527">
    <property type="term" value="C:tRNA methyltransferase complex"/>
    <property type="evidence" value="ECO:0007669"/>
    <property type="project" value="TreeGrafter"/>
</dbReference>
<dbReference type="CDD" id="cd02440">
    <property type="entry name" value="AdoMet_MTases"/>
    <property type="match status" value="1"/>
</dbReference>
<evidence type="ECO:0000256" key="1">
    <source>
        <dbReference type="ARBA" id="ARBA00000142"/>
    </source>
</evidence>
<dbReference type="EC" id="2.1.1.33" evidence="9"/>
<dbReference type="InterPro" id="IPR029063">
    <property type="entry name" value="SAM-dependent_MTases_sf"/>
</dbReference>
<dbReference type="Pfam" id="PF02390">
    <property type="entry name" value="Methyltransf_4"/>
    <property type="match status" value="1"/>
</dbReference>
<evidence type="ECO:0000256" key="6">
    <source>
        <dbReference type="ARBA" id="ARBA00022694"/>
    </source>
</evidence>
<keyword evidence="6 9" id="KW-0819">tRNA processing</keyword>
<feature type="binding site" evidence="9">
    <location>
        <position position="118"/>
    </location>
    <ligand>
        <name>S-adenosyl-L-methionine</name>
        <dbReference type="ChEBI" id="CHEBI:59789"/>
    </ligand>
</feature>
<evidence type="ECO:0000256" key="4">
    <source>
        <dbReference type="ARBA" id="ARBA00022679"/>
    </source>
</evidence>
<organism evidence="10 11">
    <name type="scientific">Lactococcus lactis subsp. cremoris</name>
    <name type="common">Streptococcus cremoris</name>
    <dbReference type="NCBI Taxonomy" id="1359"/>
    <lineage>
        <taxon>Bacteria</taxon>
        <taxon>Bacillati</taxon>
        <taxon>Bacillota</taxon>
        <taxon>Bacilli</taxon>
        <taxon>Lactobacillales</taxon>
        <taxon>Streptococcaceae</taxon>
        <taxon>Lactococcus</taxon>
    </lineage>
</organism>
<gene>
    <name evidence="9" type="primary">trmB</name>
    <name evidence="10" type="ORF">AB996_1148</name>
</gene>
<reference evidence="10 11" key="1">
    <citation type="submission" date="2015-08" db="EMBL/GenBank/DDBJ databases">
        <title>Draft Genome Sequences of 11 Lactococcus lactis subspecies cremoris strains.</title>
        <authorList>
            <person name="Wels M."/>
            <person name="Backus L."/>
            <person name="Boekhorst J."/>
            <person name="Dijkstra A."/>
            <person name="Beerthuizen M."/>
            <person name="Siezen R."/>
            <person name="Bachmann H."/>
            <person name="Van Hijum S."/>
        </authorList>
    </citation>
    <scope>NUCLEOTIDE SEQUENCE [LARGE SCALE GENOMIC DNA]</scope>
    <source>
        <strain evidence="10 11">KW10</strain>
    </source>
</reference>
<sequence length="219" mass="25165">MRVRNRKGAGEMLAENAHIVVENPADFKGRWSERFGNDHPIHIEVGCGKGAFITGMAALHPEINYIAIDMQLSVLSYALDKAIEADLPNVQMMLVDGAALSEYFADGEIDQVYLNFSDPWPKGRHEKRRLTYKSFLATYEKILRPEGEIHFKTDNRGLFEYSLVSLANYGMELKKVWLDLHQDEEFAPQNVMTEYEQKFSQKGQVIYRLEAKFLSKKIN</sequence>
<protein>
    <recommendedName>
        <fullName evidence="9">tRNA (guanine-N(7)-)-methyltransferase</fullName>
        <ecNumber evidence="9">2.1.1.33</ecNumber>
    </recommendedName>
    <alternativeName>
        <fullName evidence="9">tRNA (guanine(46)-N(7))-methyltransferase</fullName>
    </alternativeName>
    <alternativeName>
        <fullName evidence="9">tRNA(m7G46)-methyltransferase</fullName>
    </alternativeName>
</protein>
<dbReference type="PROSITE" id="PS51625">
    <property type="entry name" value="SAM_MT_TRMB"/>
    <property type="match status" value="1"/>
</dbReference>
<feature type="binding site" evidence="9">
    <location>
        <position position="122"/>
    </location>
    <ligand>
        <name>substrate</name>
    </ligand>
</feature>
<proteinExistence type="inferred from homology"/>
<comment type="similarity">
    <text evidence="8 9">Belongs to the class I-like SAM-binding methyltransferase superfamily. TrmB family.</text>
</comment>
<dbReference type="PATRIC" id="fig|1359.32.peg.2295"/>
<feature type="binding site" evidence="9">
    <location>
        <position position="96"/>
    </location>
    <ligand>
        <name>S-adenosyl-L-methionine</name>
        <dbReference type="ChEBI" id="CHEBI:59789"/>
    </ligand>
</feature>
<evidence type="ECO:0000256" key="3">
    <source>
        <dbReference type="ARBA" id="ARBA00022603"/>
    </source>
</evidence>
<keyword evidence="3 9" id="KW-0489">Methyltransferase</keyword>
<dbReference type="FunFam" id="3.40.50.150:FF:000035">
    <property type="entry name" value="tRNA (guanine-N(7)-)-methyltransferase"/>
    <property type="match status" value="1"/>
</dbReference>
<comment type="catalytic activity">
    <reaction evidence="1 9">
        <text>guanosine(46) in tRNA + S-adenosyl-L-methionine = N(7)-methylguanosine(46) in tRNA + S-adenosyl-L-homocysteine</text>
        <dbReference type="Rhea" id="RHEA:42708"/>
        <dbReference type="Rhea" id="RHEA-COMP:10188"/>
        <dbReference type="Rhea" id="RHEA-COMP:10189"/>
        <dbReference type="ChEBI" id="CHEBI:57856"/>
        <dbReference type="ChEBI" id="CHEBI:59789"/>
        <dbReference type="ChEBI" id="CHEBI:74269"/>
        <dbReference type="ChEBI" id="CHEBI:74480"/>
        <dbReference type="EC" id="2.1.1.33"/>
    </reaction>
</comment>
<comment type="caution">
    <text evidence="10">The sequence shown here is derived from an EMBL/GenBank/DDBJ whole genome shotgun (WGS) entry which is preliminary data.</text>
</comment>
<dbReference type="Proteomes" id="UP000076519">
    <property type="component" value="Unassembled WGS sequence"/>
</dbReference>
<evidence type="ECO:0000256" key="5">
    <source>
        <dbReference type="ARBA" id="ARBA00022691"/>
    </source>
</evidence>
<dbReference type="HAMAP" id="MF_01057">
    <property type="entry name" value="tRNA_methyltr_TrmB"/>
    <property type="match status" value="1"/>
</dbReference>
<evidence type="ECO:0000256" key="9">
    <source>
        <dbReference type="HAMAP-Rule" id="MF_01057"/>
    </source>
</evidence>
<accession>A0A166JU73</accession>
<dbReference type="InterPro" id="IPR003358">
    <property type="entry name" value="tRNA_(Gua-N-7)_MeTrfase_Trmb"/>
</dbReference>
<dbReference type="PANTHER" id="PTHR23417">
    <property type="entry name" value="3-DEOXY-D-MANNO-OCTULOSONIC-ACID TRANSFERASE/TRNA GUANINE-N 7 - -METHYLTRANSFERASE"/>
    <property type="match status" value="1"/>
</dbReference>
<evidence type="ECO:0000313" key="10">
    <source>
        <dbReference type="EMBL" id="KZK06652.1"/>
    </source>
</evidence>
<comment type="function">
    <text evidence="2 9">Catalyzes the formation of N(7)-methylguanine at position 46 (m7G46) in tRNA.</text>
</comment>
<dbReference type="RefSeq" id="WP_063281663.1">
    <property type="nucleotide sequence ID" value="NZ_LIYF01000018.1"/>
</dbReference>
<feature type="binding site" evidence="9">
    <location>
        <begin position="193"/>
        <end position="196"/>
    </location>
    <ligand>
        <name>substrate</name>
    </ligand>
</feature>
<feature type="binding site" evidence="9">
    <location>
        <position position="69"/>
    </location>
    <ligand>
        <name>S-adenosyl-L-methionine</name>
        <dbReference type="ChEBI" id="CHEBI:59789"/>
    </ligand>
</feature>